<dbReference type="InterPro" id="IPR010921">
    <property type="entry name" value="Trp_repressor/repl_initiator"/>
</dbReference>
<protein>
    <recommendedName>
        <fullName evidence="1">DUF6431 domain-containing protein</fullName>
    </recommendedName>
</protein>
<dbReference type="Pfam" id="PF20020">
    <property type="entry name" value="DUF6431"/>
    <property type="match status" value="1"/>
</dbReference>
<proteinExistence type="predicted"/>
<feature type="domain" description="DUF6431" evidence="1">
    <location>
        <begin position="36"/>
        <end position="116"/>
    </location>
</feature>
<sequence>MIRAFGLFCKLNLINLTAYEAFLQAMSAVSIHDYACPFCSCAHPDWQKHASYERFLISFEHGLTVTYTIMVIRYKCTSCGHTHAILPEHLIPYSSYSLPFILTVLRDYYTRPVSVESVCSKYDISVSTLYAWHSLFLTHKKIWLGLLEDYLSGTVHFLGSLYPFPSHPFLSGFFSAMRHSFLQAGHHSFRAARSYPP</sequence>
<dbReference type="EMBL" id="FMKA01000079">
    <property type="protein sequence ID" value="SCP99963.1"/>
    <property type="molecule type" value="Genomic_DNA"/>
</dbReference>
<organism evidence="2 3">
    <name type="scientific">Anaerobium acetethylicum</name>
    <dbReference type="NCBI Taxonomy" id="1619234"/>
    <lineage>
        <taxon>Bacteria</taxon>
        <taxon>Bacillati</taxon>
        <taxon>Bacillota</taxon>
        <taxon>Clostridia</taxon>
        <taxon>Lachnospirales</taxon>
        <taxon>Lachnospiraceae</taxon>
        <taxon>Anaerobium</taxon>
    </lineage>
</organism>
<accession>A0A1D3TZH0</accession>
<gene>
    <name evidence="2" type="ORF">SAMN05421730_10791</name>
</gene>
<keyword evidence="3" id="KW-1185">Reference proteome</keyword>
<name>A0A1D3TZH0_9FIRM</name>
<dbReference type="InterPro" id="IPR045536">
    <property type="entry name" value="DUF6431"/>
</dbReference>
<dbReference type="STRING" id="1619234.SAMN05421730_10791"/>
<reference evidence="2 3" key="1">
    <citation type="submission" date="2016-09" db="EMBL/GenBank/DDBJ databases">
        <authorList>
            <person name="Capua I."/>
            <person name="De Benedictis P."/>
            <person name="Joannis T."/>
            <person name="Lombin L.H."/>
            <person name="Cattoli G."/>
        </authorList>
    </citation>
    <scope>NUCLEOTIDE SEQUENCE [LARGE SCALE GENOMIC DNA]</scope>
    <source>
        <strain evidence="2 3">GluBS11</strain>
    </source>
</reference>
<dbReference type="GO" id="GO:0043565">
    <property type="term" value="F:sequence-specific DNA binding"/>
    <property type="evidence" value="ECO:0007669"/>
    <property type="project" value="InterPro"/>
</dbReference>
<dbReference type="Proteomes" id="UP000199315">
    <property type="component" value="Unassembled WGS sequence"/>
</dbReference>
<dbReference type="SUPFAM" id="SSF48295">
    <property type="entry name" value="TrpR-like"/>
    <property type="match status" value="1"/>
</dbReference>
<dbReference type="AlphaFoldDB" id="A0A1D3TZH0"/>
<evidence type="ECO:0000259" key="1">
    <source>
        <dbReference type="Pfam" id="PF20020"/>
    </source>
</evidence>
<evidence type="ECO:0000313" key="3">
    <source>
        <dbReference type="Proteomes" id="UP000199315"/>
    </source>
</evidence>
<evidence type="ECO:0000313" key="2">
    <source>
        <dbReference type="EMBL" id="SCP99963.1"/>
    </source>
</evidence>